<dbReference type="Proteomes" id="UP000184130">
    <property type="component" value="Unassembled WGS sequence"/>
</dbReference>
<reference evidence="2 3" key="1">
    <citation type="submission" date="2016-11" db="EMBL/GenBank/DDBJ databases">
        <authorList>
            <person name="Jaros S."/>
            <person name="Januszkiewicz K."/>
            <person name="Wedrychowicz H."/>
        </authorList>
    </citation>
    <scope>NUCLEOTIDE SEQUENCE [LARGE SCALE GENOMIC DNA]</scope>
    <source>
        <strain evidence="2 3">KHT3</strain>
    </source>
</reference>
<accession>A0A1M6SB53</accession>
<dbReference type="EMBL" id="FRBD01000003">
    <property type="protein sequence ID" value="SHK41747.1"/>
    <property type="molecule type" value="Genomic_DNA"/>
</dbReference>
<keyword evidence="1" id="KW-0472">Membrane</keyword>
<protein>
    <submittedName>
        <fullName evidence="2">Uncharacterized protein</fullName>
    </submittedName>
</protein>
<feature type="transmembrane region" description="Helical" evidence="1">
    <location>
        <begin position="7"/>
        <end position="33"/>
    </location>
</feature>
<keyword evidence="1" id="KW-0812">Transmembrane</keyword>
<evidence type="ECO:0000256" key="1">
    <source>
        <dbReference type="SAM" id="Phobius"/>
    </source>
</evidence>
<gene>
    <name evidence="2" type="ORF">SAMN05216463_10376</name>
</gene>
<evidence type="ECO:0000313" key="3">
    <source>
        <dbReference type="Proteomes" id="UP000184130"/>
    </source>
</evidence>
<proteinExistence type="predicted"/>
<evidence type="ECO:0000313" key="2">
    <source>
        <dbReference type="EMBL" id="SHK41747.1"/>
    </source>
</evidence>
<sequence length="58" mass="6416">MISLFFWLLLGVGLGLFLVYIIYCIFSIINGLFDCMGDNGSIIGWTIVIGGILLLFLL</sequence>
<name>A0A1M6SB53_XYLRU</name>
<keyword evidence="1" id="KW-1133">Transmembrane helix</keyword>
<dbReference type="AlphaFoldDB" id="A0A1M6SB53"/>
<feature type="transmembrane region" description="Helical" evidence="1">
    <location>
        <begin position="39"/>
        <end position="57"/>
    </location>
</feature>
<organism evidence="2 3">
    <name type="scientific">Xylanibacter ruminicola</name>
    <name type="common">Prevotella ruminicola</name>
    <dbReference type="NCBI Taxonomy" id="839"/>
    <lineage>
        <taxon>Bacteria</taxon>
        <taxon>Pseudomonadati</taxon>
        <taxon>Bacteroidota</taxon>
        <taxon>Bacteroidia</taxon>
        <taxon>Bacteroidales</taxon>
        <taxon>Prevotellaceae</taxon>
        <taxon>Xylanibacter</taxon>
    </lineage>
</organism>